<dbReference type="RefSeq" id="WP_129006396.1">
    <property type="nucleotide sequence ID" value="NZ_SDHZ01000006.1"/>
</dbReference>
<feature type="compositionally biased region" description="Basic and acidic residues" evidence="1">
    <location>
        <begin position="115"/>
        <end position="126"/>
    </location>
</feature>
<evidence type="ECO:0000256" key="1">
    <source>
        <dbReference type="SAM" id="MobiDB-lite"/>
    </source>
</evidence>
<feature type="compositionally biased region" description="Acidic residues" evidence="1">
    <location>
        <begin position="64"/>
        <end position="79"/>
    </location>
</feature>
<accession>A0A4Q1D0V0</accession>
<protein>
    <submittedName>
        <fullName evidence="2">Uncharacterized protein</fullName>
    </submittedName>
</protein>
<dbReference type="AlphaFoldDB" id="A0A4Q1D0V0"/>
<sequence length="158" mass="17473">MSNQRDIKDSEKDQKKMEPEMSYLDLPEVKDIPGQENVRPAPLGGIGDMTASSADEEGKRVLDREEDELDETDVTEEERELLRETAESGAGSEDLDVRRARLDNTDDDGDPLNESEGHPLSGRDLDVPGSDDDDDMEDIGEEDEENNAYSISGNDGND</sequence>
<evidence type="ECO:0000313" key="3">
    <source>
        <dbReference type="Proteomes" id="UP000290545"/>
    </source>
</evidence>
<name>A0A4Q1D0V0_9BACT</name>
<organism evidence="2 3">
    <name type="scientific">Filimonas effusa</name>
    <dbReference type="NCBI Taxonomy" id="2508721"/>
    <lineage>
        <taxon>Bacteria</taxon>
        <taxon>Pseudomonadati</taxon>
        <taxon>Bacteroidota</taxon>
        <taxon>Chitinophagia</taxon>
        <taxon>Chitinophagales</taxon>
        <taxon>Chitinophagaceae</taxon>
        <taxon>Filimonas</taxon>
    </lineage>
</organism>
<feature type="compositionally biased region" description="Basic and acidic residues" evidence="1">
    <location>
        <begin position="1"/>
        <end position="19"/>
    </location>
</feature>
<dbReference type="OrthoDB" id="678582at2"/>
<feature type="compositionally biased region" description="Basic and acidic residues" evidence="1">
    <location>
        <begin position="95"/>
        <end position="104"/>
    </location>
</feature>
<evidence type="ECO:0000313" key="2">
    <source>
        <dbReference type="EMBL" id="RXK80536.1"/>
    </source>
</evidence>
<comment type="caution">
    <text evidence="2">The sequence shown here is derived from an EMBL/GenBank/DDBJ whole genome shotgun (WGS) entry which is preliminary data.</text>
</comment>
<dbReference type="EMBL" id="SDHZ01000006">
    <property type="protein sequence ID" value="RXK80536.1"/>
    <property type="molecule type" value="Genomic_DNA"/>
</dbReference>
<dbReference type="Proteomes" id="UP000290545">
    <property type="component" value="Unassembled WGS sequence"/>
</dbReference>
<feature type="compositionally biased region" description="Polar residues" evidence="1">
    <location>
        <begin position="147"/>
        <end position="158"/>
    </location>
</feature>
<feature type="region of interest" description="Disordered" evidence="1">
    <location>
        <begin position="1"/>
        <end position="158"/>
    </location>
</feature>
<proteinExistence type="predicted"/>
<keyword evidence="3" id="KW-1185">Reference proteome</keyword>
<reference evidence="2 3" key="1">
    <citation type="submission" date="2019-01" db="EMBL/GenBank/DDBJ databases">
        <title>Filimonas sp. strain TTM-71.</title>
        <authorList>
            <person name="Chen W.-M."/>
        </authorList>
    </citation>
    <scope>NUCLEOTIDE SEQUENCE [LARGE SCALE GENOMIC DNA]</scope>
    <source>
        <strain evidence="2 3">TTM-71</strain>
    </source>
</reference>
<feature type="compositionally biased region" description="Acidic residues" evidence="1">
    <location>
        <begin position="129"/>
        <end position="146"/>
    </location>
</feature>
<gene>
    <name evidence="2" type="ORF">ESB13_23155</name>
</gene>